<gene>
    <name evidence="1" type="ORF">Pmani_003434</name>
</gene>
<accession>A0AAE1QFW1</accession>
<comment type="caution">
    <text evidence="1">The sequence shown here is derived from an EMBL/GenBank/DDBJ whole genome shotgun (WGS) entry which is preliminary data.</text>
</comment>
<organism evidence="1 2">
    <name type="scientific">Petrolisthes manimaculis</name>
    <dbReference type="NCBI Taxonomy" id="1843537"/>
    <lineage>
        <taxon>Eukaryota</taxon>
        <taxon>Metazoa</taxon>
        <taxon>Ecdysozoa</taxon>
        <taxon>Arthropoda</taxon>
        <taxon>Crustacea</taxon>
        <taxon>Multicrustacea</taxon>
        <taxon>Malacostraca</taxon>
        <taxon>Eumalacostraca</taxon>
        <taxon>Eucarida</taxon>
        <taxon>Decapoda</taxon>
        <taxon>Pleocyemata</taxon>
        <taxon>Anomura</taxon>
        <taxon>Galatheoidea</taxon>
        <taxon>Porcellanidae</taxon>
        <taxon>Petrolisthes</taxon>
    </lineage>
</organism>
<dbReference type="Proteomes" id="UP001292094">
    <property type="component" value="Unassembled WGS sequence"/>
</dbReference>
<sequence>MMTTTKLTTSQTDTKVSVCGNGGIGAVILDKGNVDNNKICYLECRNFQTLVVAASSDVQEVETGIRATAEECLGNGVLVGFSGKDENHNPTTLEEPYYLTGLCRDLSGWTVNKENCVELTNPYHNGYWTGHSHTDDARDWDRFFDCPVQYLAVKLARTEDSGKLKYRMLKCCLLLPVK</sequence>
<proteinExistence type="predicted"/>
<dbReference type="EMBL" id="JAWZYT010000253">
    <property type="protein sequence ID" value="KAK4326011.1"/>
    <property type="molecule type" value="Genomic_DNA"/>
</dbReference>
<keyword evidence="2" id="KW-1185">Reference proteome</keyword>
<dbReference type="AlphaFoldDB" id="A0AAE1QFW1"/>
<name>A0AAE1QFW1_9EUCA</name>
<reference evidence="1" key="1">
    <citation type="submission" date="2023-11" db="EMBL/GenBank/DDBJ databases">
        <title>Genome assemblies of two species of porcelain crab, Petrolisthes cinctipes and Petrolisthes manimaculis (Anomura: Porcellanidae).</title>
        <authorList>
            <person name="Angst P."/>
        </authorList>
    </citation>
    <scope>NUCLEOTIDE SEQUENCE</scope>
    <source>
        <strain evidence="1">PB745_02</strain>
        <tissue evidence="1">Gill</tissue>
    </source>
</reference>
<evidence type="ECO:0000313" key="1">
    <source>
        <dbReference type="EMBL" id="KAK4326011.1"/>
    </source>
</evidence>
<protein>
    <submittedName>
        <fullName evidence="1">Uncharacterized protein</fullName>
    </submittedName>
</protein>
<evidence type="ECO:0000313" key="2">
    <source>
        <dbReference type="Proteomes" id="UP001292094"/>
    </source>
</evidence>